<dbReference type="Proteomes" id="UP001141552">
    <property type="component" value="Unassembled WGS sequence"/>
</dbReference>
<reference evidence="2" key="2">
    <citation type="journal article" date="2023" name="Plants (Basel)">
        <title>Annotation of the Turnera subulata (Passifloraceae) Draft Genome Reveals the S-Locus Evolved after the Divergence of Turneroideae from Passifloroideae in a Stepwise Manner.</title>
        <authorList>
            <person name="Henning P.M."/>
            <person name="Roalson E.H."/>
            <person name="Mir W."/>
            <person name="McCubbin A.G."/>
            <person name="Shore J.S."/>
        </authorList>
    </citation>
    <scope>NUCLEOTIDE SEQUENCE</scope>
    <source>
        <strain evidence="2">F60SS</strain>
    </source>
</reference>
<feature type="signal peptide" evidence="1">
    <location>
        <begin position="1"/>
        <end position="30"/>
    </location>
</feature>
<organism evidence="2 3">
    <name type="scientific">Turnera subulata</name>
    <dbReference type="NCBI Taxonomy" id="218843"/>
    <lineage>
        <taxon>Eukaryota</taxon>
        <taxon>Viridiplantae</taxon>
        <taxon>Streptophyta</taxon>
        <taxon>Embryophyta</taxon>
        <taxon>Tracheophyta</taxon>
        <taxon>Spermatophyta</taxon>
        <taxon>Magnoliopsida</taxon>
        <taxon>eudicotyledons</taxon>
        <taxon>Gunneridae</taxon>
        <taxon>Pentapetalae</taxon>
        <taxon>rosids</taxon>
        <taxon>fabids</taxon>
        <taxon>Malpighiales</taxon>
        <taxon>Passifloraceae</taxon>
        <taxon>Turnera</taxon>
    </lineage>
</organism>
<sequence>SSLLHKDALPPSSISLYLLLLPYFAAAVRASRHRLICCDGGADAGHGVGEGAVRVVGGEIALAGLVDGEVDGVGGAGTEGHGGDAAVEGRGEWLCPPRAQKDKSMLVMEDDLKYLWKLVEEKDGGPAWIQMMDRSTPTMGYQVWRRDLQITAKLAKI</sequence>
<accession>A0A9Q0JR56</accession>
<feature type="chain" id="PRO_5040450440" evidence="1">
    <location>
        <begin position="31"/>
        <end position="157"/>
    </location>
</feature>
<evidence type="ECO:0000313" key="3">
    <source>
        <dbReference type="Proteomes" id="UP001141552"/>
    </source>
</evidence>
<dbReference type="EMBL" id="JAKUCV010000421">
    <property type="protein sequence ID" value="KAJ4850082.1"/>
    <property type="molecule type" value="Genomic_DNA"/>
</dbReference>
<comment type="caution">
    <text evidence="2">The sequence shown here is derived from an EMBL/GenBank/DDBJ whole genome shotgun (WGS) entry which is preliminary data.</text>
</comment>
<name>A0A9Q0JR56_9ROSI</name>
<proteinExistence type="predicted"/>
<evidence type="ECO:0000256" key="1">
    <source>
        <dbReference type="SAM" id="SignalP"/>
    </source>
</evidence>
<reference evidence="2" key="1">
    <citation type="submission" date="2022-02" db="EMBL/GenBank/DDBJ databases">
        <authorList>
            <person name="Henning P.M."/>
            <person name="McCubbin A.G."/>
            <person name="Shore J.S."/>
        </authorList>
    </citation>
    <scope>NUCLEOTIDE SEQUENCE</scope>
    <source>
        <strain evidence="2">F60SS</strain>
        <tissue evidence="2">Leaves</tissue>
    </source>
</reference>
<keyword evidence="1" id="KW-0732">Signal</keyword>
<dbReference type="AlphaFoldDB" id="A0A9Q0JR56"/>
<feature type="non-terminal residue" evidence="2">
    <location>
        <position position="1"/>
    </location>
</feature>
<dbReference type="OrthoDB" id="1746584at2759"/>
<protein>
    <submittedName>
        <fullName evidence="2">Uncharacterized protein</fullName>
    </submittedName>
</protein>
<evidence type="ECO:0000313" key="2">
    <source>
        <dbReference type="EMBL" id="KAJ4850082.1"/>
    </source>
</evidence>
<gene>
    <name evidence="2" type="ORF">Tsubulata_011569</name>
</gene>
<keyword evidence="3" id="KW-1185">Reference proteome</keyword>